<evidence type="ECO:0000313" key="1">
    <source>
        <dbReference type="EMBL" id="KKN44448.1"/>
    </source>
</evidence>
<evidence type="ECO:0008006" key="2">
    <source>
        <dbReference type="Google" id="ProtNLM"/>
    </source>
</evidence>
<organism evidence="1">
    <name type="scientific">marine sediment metagenome</name>
    <dbReference type="NCBI Taxonomy" id="412755"/>
    <lineage>
        <taxon>unclassified sequences</taxon>
        <taxon>metagenomes</taxon>
        <taxon>ecological metagenomes</taxon>
    </lineage>
</organism>
<sequence>MNIGDNAEPLLTPKRQELLAKAGVTGYSPVVQAKIRQGGHTGIPCLRIYVLKKIAADALAPPDKVPSEIEGVPTDVIEVGEFDIQWRWPRSRPEILVGPSVQFIGENTGRVRPLMPGYSIGHHRITAGTAGAIGLLNGWPVVISNSHVLARSNSIQTQRASVYDPIVQPGRADGGRAGRDTVAWLAGWVPLDEAGVNRADLAWAWLGQNMRWRGGQPGIGWVAGRREAEFGLYVQKTGRSTGHTKGGYIFDPRVFMEVNFGFAKLQFEDVFMVQRMSEPGDSGSLIVTDPGNEAVGLVFAGSPQFTLGCRLKYLPPEITLVAAI</sequence>
<comment type="caution">
    <text evidence="1">The sequence shown here is derived from an EMBL/GenBank/DDBJ whole genome shotgun (WGS) entry which is preliminary data.</text>
</comment>
<dbReference type="Gene3D" id="2.40.10.10">
    <property type="entry name" value="Trypsin-like serine proteases"/>
    <property type="match status" value="1"/>
</dbReference>
<reference evidence="1" key="1">
    <citation type="journal article" date="2015" name="Nature">
        <title>Complex archaea that bridge the gap between prokaryotes and eukaryotes.</title>
        <authorList>
            <person name="Spang A."/>
            <person name="Saw J.H."/>
            <person name="Jorgensen S.L."/>
            <person name="Zaremba-Niedzwiedzka K."/>
            <person name="Martijn J."/>
            <person name="Lind A.E."/>
            <person name="van Eijk R."/>
            <person name="Schleper C."/>
            <person name="Guy L."/>
            <person name="Ettema T.J."/>
        </authorList>
    </citation>
    <scope>NUCLEOTIDE SEQUENCE</scope>
</reference>
<protein>
    <recommendedName>
        <fullName evidence="2">Peptidase S1 domain-containing protein</fullName>
    </recommendedName>
</protein>
<dbReference type="AlphaFoldDB" id="A0A0F9TSV5"/>
<dbReference type="EMBL" id="LAZR01001451">
    <property type="protein sequence ID" value="KKN44448.1"/>
    <property type="molecule type" value="Genomic_DNA"/>
</dbReference>
<proteinExistence type="predicted"/>
<dbReference type="SUPFAM" id="SSF50494">
    <property type="entry name" value="Trypsin-like serine proteases"/>
    <property type="match status" value="1"/>
</dbReference>
<name>A0A0F9TSV5_9ZZZZ</name>
<accession>A0A0F9TSV5</accession>
<dbReference type="InterPro" id="IPR043504">
    <property type="entry name" value="Peptidase_S1_PA_chymotrypsin"/>
</dbReference>
<dbReference type="InterPro" id="IPR009003">
    <property type="entry name" value="Peptidase_S1_PA"/>
</dbReference>
<gene>
    <name evidence="1" type="ORF">LCGC14_0692950</name>
</gene>